<evidence type="ECO:0000313" key="2">
    <source>
        <dbReference type="EMBL" id="KNZ51169.1"/>
    </source>
</evidence>
<sequence length="179" mass="20624">MSYGLPGNFDPENNSSRMEPGLLPTASSNAWGANKWDKVMQIDRFFIGKDLKEELERMYGYEARDCDKLKASIKEAWSDLFPKMKYTIQDLQELANECAKKGGIRDLKAYKNYAAKFMVIDKYLLTNEHISSDKDVIYIFLSAFPFENCIKIKRELISNDKIKFSEDGYCKPPSLSDLL</sequence>
<dbReference type="OrthoDB" id="2507581at2759"/>
<accession>A0A0L6URM0</accession>
<dbReference type="AlphaFoldDB" id="A0A0L6URM0"/>
<gene>
    <name evidence="2" type="ORF">VP01_4060g4</name>
</gene>
<name>A0A0L6URM0_9BASI</name>
<comment type="caution">
    <text evidence="2">The sequence shown here is derived from an EMBL/GenBank/DDBJ whole genome shotgun (WGS) entry which is preliminary data.</text>
</comment>
<evidence type="ECO:0000256" key="1">
    <source>
        <dbReference type="SAM" id="MobiDB-lite"/>
    </source>
</evidence>
<proteinExistence type="predicted"/>
<organism evidence="2 3">
    <name type="scientific">Puccinia sorghi</name>
    <dbReference type="NCBI Taxonomy" id="27349"/>
    <lineage>
        <taxon>Eukaryota</taxon>
        <taxon>Fungi</taxon>
        <taxon>Dikarya</taxon>
        <taxon>Basidiomycota</taxon>
        <taxon>Pucciniomycotina</taxon>
        <taxon>Pucciniomycetes</taxon>
        <taxon>Pucciniales</taxon>
        <taxon>Pucciniaceae</taxon>
        <taxon>Puccinia</taxon>
    </lineage>
</organism>
<feature type="region of interest" description="Disordered" evidence="1">
    <location>
        <begin position="1"/>
        <end position="21"/>
    </location>
</feature>
<dbReference type="VEuPathDB" id="FungiDB:VP01_4060g4"/>
<dbReference type="Proteomes" id="UP000037035">
    <property type="component" value="Unassembled WGS sequence"/>
</dbReference>
<protein>
    <submittedName>
        <fullName evidence="2">Uncharacterized protein</fullName>
    </submittedName>
</protein>
<dbReference type="EMBL" id="LAVV01009125">
    <property type="protein sequence ID" value="KNZ51169.1"/>
    <property type="molecule type" value="Genomic_DNA"/>
</dbReference>
<reference evidence="2 3" key="1">
    <citation type="submission" date="2015-08" db="EMBL/GenBank/DDBJ databases">
        <title>Next Generation Sequencing and Analysis of the Genome of Puccinia sorghi L Schw, the Causal Agent of Maize Common Rust.</title>
        <authorList>
            <person name="Rochi L."/>
            <person name="Burguener G."/>
            <person name="Darino M."/>
            <person name="Turjanski A."/>
            <person name="Kreff E."/>
            <person name="Dieguez M.J."/>
            <person name="Sacco F."/>
        </authorList>
    </citation>
    <scope>NUCLEOTIDE SEQUENCE [LARGE SCALE GENOMIC DNA]</scope>
    <source>
        <strain evidence="2 3">RO10H11247</strain>
    </source>
</reference>
<keyword evidence="3" id="KW-1185">Reference proteome</keyword>
<evidence type="ECO:0000313" key="3">
    <source>
        <dbReference type="Proteomes" id="UP000037035"/>
    </source>
</evidence>